<dbReference type="EMBL" id="JAPZBO010000005">
    <property type="protein sequence ID" value="KAJ5315286.1"/>
    <property type="molecule type" value="Genomic_DNA"/>
</dbReference>
<evidence type="ECO:0000313" key="1">
    <source>
        <dbReference type="EMBL" id="KAJ5315286.1"/>
    </source>
</evidence>
<reference evidence="1" key="1">
    <citation type="submission" date="2022-12" db="EMBL/GenBank/DDBJ databases">
        <authorList>
            <person name="Petersen C."/>
        </authorList>
    </citation>
    <scope>NUCLEOTIDE SEQUENCE</scope>
    <source>
        <strain evidence="1">IBT 21472</strain>
    </source>
</reference>
<evidence type="ECO:0000313" key="2">
    <source>
        <dbReference type="Proteomes" id="UP001147746"/>
    </source>
</evidence>
<sequence length="66" mass="7406">MESEKPYVYRPQGQHTHTFIMSPGREGTGGSEFCEQLFWSVTSQMKSLPETFLIPAGNDLGLIFVP</sequence>
<dbReference type="AlphaFoldDB" id="A0A9W9PVJ5"/>
<protein>
    <submittedName>
        <fullName evidence="1">Uncharacterized protein</fullName>
    </submittedName>
</protein>
<organism evidence="1 2">
    <name type="scientific">Penicillium atrosanguineum</name>
    <dbReference type="NCBI Taxonomy" id="1132637"/>
    <lineage>
        <taxon>Eukaryota</taxon>
        <taxon>Fungi</taxon>
        <taxon>Dikarya</taxon>
        <taxon>Ascomycota</taxon>
        <taxon>Pezizomycotina</taxon>
        <taxon>Eurotiomycetes</taxon>
        <taxon>Eurotiomycetidae</taxon>
        <taxon>Eurotiales</taxon>
        <taxon>Aspergillaceae</taxon>
        <taxon>Penicillium</taxon>
    </lineage>
</organism>
<gene>
    <name evidence="1" type="ORF">N7476_005593</name>
</gene>
<reference evidence="1" key="2">
    <citation type="journal article" date="2023" name="IMA Fungus">
        <title>Comparative genomic study of the Penicillium genus elucidates a diverse pangenome and 15 lateral gene transfer events.</title>
        <authorList>
            <person name="Petersen C."/>
            <person name="Sorensen T."/>
            <person name="Nielsen M.R."/>
            <person name="Sondergaard T.E."/>
            <person name="Sorensen J.L."/>
            <person name="Fitzpatrick D.A."/>
            <person name="Frisvad J.C."/>
            <person name="Nielsen K.L."/>
        </authorList>
    </citation>
    <scope>NUCLEOTIDE SEQUENCE</scope>
    <source>
        <strain evidence="1">IBT 21472</strain>
    </source>
</reference>
<accession>A0A9W9PVJ5</accession>
<dbReference type="OrthoDB" id="2418081at2759"/>
<keyword evidence="2" id="KW-1185">Reference proteome</keyword>
<comment type="caution">
    <text evidence="1">The sequence shown here is derived from an EMBL/GenBank/DDBJ whole genome shotgun (WGS) entry which is preliminary data.</text>
</comment>
<proteinExistence type="predicted"/>
<dbReference type="Proteomes" id="UP001147746">
    <property type="component" value="Unassembled WGS sequence"/>
</dbReference>
<name>A0A9W9PVJ5_9EURO</name>